<name>A0A2N9GE81_FAGSY</name>
<reference evidence="1" key="1">
    <citation type="submission" date="2018-02" db="EMBL/GenBank/DDBJ databases">
        <authorList>
            <person name="Cohen D.B."/>
            <person name="Kent A.D."/>
        </authorList>
    </citation>
    <scope>NUCLEOTIDE SEQUENCE</scope>
</reference>
<proteinExistence type="predicted"/>
<dbReference type="EMBL" id="OIVN01002134">
    <property type="protein sequence ID" value="SPD00887.1"/>
    <property type="molecule type" value="Genomic_DNA"/>
</dbReference>
<organism evidence="1">
    <name type="scientific">Fagus sylvatica</name>
    <name type="common">Beechnut</name>
    <dbReference type="NCBI Taxonomy" id="28930"/>
    <lineage>
        <taxon>Eukaryota</taxon>
        <taxon>Viridiplantae</taxon>
        <taxon>Streptophyta</taxon>
        <taxon>Embryophyta</taxon>
        <taxon>Tracheophyta</taxon>
        <taxon>Spermatophyta</taxon>
        <taxon>Magnoliopsida</taxon>
        <taxon>eudicotyledons</taxon>
        <taxon>Gunneridae</taxon>
        <taxon>Pentapetalae</taxon>
        <taxon>rosids</taxon>
        <taxon>fabids</taxon>
        <taxon>Fagales</taxon>
        <taxon>Fagaceae</taxon>
        <taxon>Fagus</taxon>
    </lineage>
</organism>
<protein>
    <submittedName>
        <fullName evidence="1">Uncharacterized protein</fullName>
    </submittedName>
</protein>
<accession>A0A2N9GE81</accession>
<dbReference type="AlphaFoldDB" id="A0A2N9GE81"/>
<sequence length="42" mass="4564">MITPVRLSLGGASFNPLVGCFCPFRGTFCCLLWVVSDDDLRG</sequence>
<gene>
    <name evidence="1" type="ORF">FSB_LOCUS28769</name>
</gene>
<evidence type="ECO:0000313" key="1">
    <source>
        <dbReference type="EMBL" id="SPD00887.1"/>
    </source>
</evidence>